<name>A0A9D4SCK6_DREPO</name>
<dbReference type="Proteomes" id="UP000828390">
    <property type="component" value="Unassembled WGS sequence"/>
</dbReference>
<evidence type="ECO:0000313" key="2">
    <source>
        <dbReference type="EMBL" id="KAH3898517.1"/>
    </source>
</evidence>
<gene>
    <name evidence="2" type="ORF">DPMN_022751</name>
</gene>
<protein>
    <submittedName>
        <fullName evidence="2">Uncharacterized protein</fullName>
    </submittedName>
</protein>
<dbReference type="AlphaFoldDB" id="A0A9D4SCK6"/>
<accession>A0A9D4SCK6</accession>
<evidence type="ECO:0000256" key="1">
    <source>
        <dbReference type="SAM" id="MobiDB-lite"/>
    </source>
</evidence>
<comment type="caution">
    <text evidence="2">The sequence shown here is derived from an EMBL/GenBank/DDBJ whole genome shotgun (WGS) entry which is preliminary data.</text>
</comment>
<organism evidence="2 3">
    <name type="scientific">Dreissena polymorpha</name>
    <name type="common">Zebra mussel</name>
    <name type="synonym">Mytilus polymorpha</name>
    <dbReference type="NCBI Taxonomy" id="45954"/>
    <lineage>
        <taxon>Eukaryota</taxon>
        <taxon>Metazoa</taxon>
        <taxon>Spiralia</taxon>
        <taxon>Lophotrochozoa</taxon>
        <taxon>Mollusca</taxon>
        <taxon>Bivalvia</taxon>
        <taxon>Autobranchia</taxon>
        <taxon>Heteroconchia</taxon>
        <taxon>Euheterodonta</taxon>
        <taxon>Imparidentia</taxon>
        <taxon>Neoheterodontei</taxon>
        <taxon>Myida</taxon>
        <taxon>Dreissenoidea</taxon>
        <taxon>Dreissenidae</taxon>
        <taxon>Dreissena</taxon>
    </lineage>
</organism>
<sequence>MEDIQRLKLQYVAAMANQEVVQQKLNIHRFLRGRLRWRRGARLRNIWRRPWLLSGRRRQFGIYDQLMVEFRSEDPGTFKTFSACLLKCTIPFWEGSSSPREATHSVQGALGSRA</sequence>
<keyword evidence="3" id="KW-1185">Reference proteome</keyword>
<dbReference type="EMBL" id="JAIWYP010000001">
    <property type="protein sequence ID" value="KAH3898517.1"/>
    <property type="molecule type" value="Genomic_DNA"/>
</dbReference>
<feature type="region of interest" description="Disordered" evidence="1">
    <location>
        <begin position="94"/>
        <end position="114"/>
    </location>
</feature>
<reference evidence="2" key="2">
    <citation type="submission" date="2020-11" db="EMBL/GenBank/DDBJ databases">
        <authorList>
            <person name="McCartney M.A."/>
            <person name="Auch B."/>
            <person name="Kono T."/>
            <person name="Mallez S."/>
            <person name="Becker A."/>
            <person name="Gohl D.M."/>
            <person name="Silverstein K.A.T."/>
            <person name="Koren S."/>
            <person name="Bechman K.B."/>
            <person name="Herman A."/>
            <person name="Abrahante J.E."/>
            <person name="Garbe J."/>
        </authorList>
    </citation>
    <scope>NUCLEOTIDE SEQUENCE</scope>
    <source>
        <strain evidence="2">Duluth1</strain>
        <tissue evidence="2">Whole animal</tissue>
    </source>
</reference>
<evidence type="ECO:0000313" key="3">
    <source>
        <dbReference type="Proteomes" id="UP000828390"/>
    </source>
</evidence>
<proteinExistence type="predicted"/>
<reference evidence="2" key="1">
    <citation type="journal article" date="2019" name="bioRxiv">
        <title>The Genome of the Zebra Mussel, Dreissena polymorpha: A Resource for Invasive Species Research.</title>
        <authorList>
            <person name="McCartney M.A."/>
            <person name="Auch B."/>
            <person name="Kono T."/>
            <person name="Mallez S."/>
            <person name="Zhang Y."/>
            <person name="Obille A."/>
            <person name="Becker A."/>
            <person name="Abrahante J.E."/>
            <person name="Garbe J."/>
            <person name="Badalamenti J.P."/>
            <person name="Herman A."/>
            <person name="Mangelson H."/>
            <person name="Liachko I."/>
            <person name="Sullivan S."/>
            <person name="Sone E.D."/>
            <person name="Koren S."/>
            <person name="Silverstein K.A.T."/>
            <person name="Beckman K.B."/>
            <person name="Gohl D.M."/>
        </authorList>
    </citation>
    <scope>NUCLEOTIDE SEQUENCE</scope>
    <source>
        <strain evidence="2">Duluth1</strain>
        <tissue evidence="2">Whole animal</tissue>
    </source>
</reference>
<feature type="compositionally biased region" description="Polar residues" evidence="1">
    <location>
        <begin position="95"/>
        <end position="106"/>
    </location>
</feature>